<proteinExistence type="predicted"/>
<dbReference type="AlphaFoldDB" id="A0A5M8QW47"/>
<name>A0A5M8QW47_9BACT</name>
<reference evidence="1 2" key="1">
    <citation type="submission" date="2019-05" db="EMBL/GenBank/DDBJ databases">
        <authorList>
            <person name="Qu J.-H."/>
        </authorList>
    </citation>
    <scope>NUCLEOTIDE SEQUENCE [LARGE SCALE GENOMIC DNA]</scope>
    <source>
        <strain evidence="1 2">NS28</strain>
    </source>
</reference>
<evidence type="ECO:0000313" key="1">
    <source>
        <dbReference type="EMBL" id="KAA6438292.1"/>
    </source>
</evidence>
<accession>A0A5M8QW47</accession>
<comment type="caution">
    <text evidence="1">The sequence shown here is derived from an EMBL/GenBank/DDBJ whole genome shotgun (WGS) entry which is preliminary data.</text>
</comment>
<sequence length="75" mass="9049">MEEEFEAMKVFRNHDLILFTMEEGLNSRIISNMKILETQRMVVLSWSTNLESLIYGRLTKEGLDLRNYLKQHEWE</sequence>
<dbReference type="EMBL" id="VBSN01000049">
    <property type="protein sequence ID" value="KAA6438292.1"/>
    <property type="molecule type" value="Genomic_DNA"/>
</dbReference>
<evidence type="ECO:0000313" key="2">
    <source>
        <dbReference type="Proteomes" id="UP000323994"/>
    </source>
</evidence>
<dbReference type="RefSeq" id="WP_139013095.1">
    <property type="nucleotide sequence ID" value="NZ_VBSN01000049.1"/>
</dbReference>
<gene>
    <name evidence="1" type="ORF">FEM33_16460</name>
</gene>
<keyword evidence="2" id="KW-1185">Reference proteome</keyword>
<dbReference type="Proteomes" id="UP000323994">
    <property type="component" value="Unassembled WGS sequence"/>
</dbReference>
<organism evidence="1 2">
    <name type="scientific">Dyadobacter flavalbus</name>
    <dbReference type="NCBI Taxonomy" id="2579942"/>
    <lineage>
        <taxon>Bacteria</taxon>
        <taxon>Pseudomonadati</taxon>
        <taxon>Bacteroidota</taxon>
        <taxon>Cytophagia</taxon>
        <taxon>Cytophagales</taxon>
        <taxon>Spirosomataceae</taxon>
        <taxon>Dyadobacter</taxon>
    </lineage>
</organism>
<protein>
    <submittedName>
        <fullName evidence="1">Uncharacterized protein</fullName>
    </submittedName>
</protein>
<dbReference type="OrthoDB" id="9848021at2"/>